<dbReference type="Proteomes" id="UP000245207">
    <property type="component" value="Unassembled WGS sequence"/>
</dbReference>
<dbReference type="EMBL" id="PKPP01003828">
    <property type="protein sequence ID" value="PWA67461.1"/>
    <property type="molecule type" value="Genomic_DNA"/>
</dbReference>
<gene>
    <name evidence="1" type="ORF">CTI12_AA301660</name>
</gene>
<sequence length="77" mass="8228">MVLKEEDDEDVLVDDDLEGALGGGGEFGLPWEGGVVTSSSLVRSTKRGLDKGLMVILGFLEMLELGLSRFEQSLSLA</sequence>
<name>A0A2U1N1R2_ARTAN</name>
<keyword evidence="2" id="KW-1185">Reference proteome</keyword>
<evidence type="ECO:0000313" key="1">
    <source>
        <dbReference type="EMBL" id="PWA67461.1"/>
    </source>
</evidence>
<dbReference type="AlphaFoldDB" id="A0A2U1N1R2"/>
<evidence type="ECO:0000313" key="2">
    <source>
        <dbReference type="Proteomes" id="UP000245207"/>
    </source>
</evidence>
<accession>A0A2U1N1R2</accession>
<organism evidence="1 2">
    <name type="scientific">Artemisia annua</name>
    <name type="common">Sweet wormwood</name>
    <dbReference type="NCBI Taxonomy" id="35608"/>
    <lineage>
        <taxon>Eukaryota</taxon>
        <taxon>Viridiplantae</taxon>
        <taxon>Streptophyta</taxon>
        <taxon>Embryophyta</taxon>
        <taxon>Tracheophyta</taxon>
        <taxon>Spermatophyta</taxon>
        <taxon>Magnoliopsida</taxon>
        <taxon>eudicotyledons</taxon>
        <taxon>Gunneridae</taxon>
        <taxon>Pentapetalae</taxon>
        <taxon>asterids</taxon>
        <taxon>campanulids</taxon>
        <taxon>Asterales</taxon>
        <taxon>Asteraceae</taxon>
        <taxon>Asteroideae</taxon>
        <taxon>Anthemideae</taxon>
        <taxon>Artemisiinae</taxon>
        <taxon>Artemisia</taxon>
    </lineage>
</organism>
<comment type="caution">
    <text evidence="1">The sequence shown here is derived from an EMBL/GenBank/DDBJ whole genome shotgun (WGS) entry which is preliminary data.</text>
</comment>
<reference evidence="1 2" key="1">
    <citation type="journal article" date="2018" name="Mol. Plant">
        <title>The genome of Artemisia annua provides insight into the evolution of Asteraceae family and artemisinin biosynthesis.</title>
        <authorList>
            <person name="Shen Q."/>
            <person name="Zhang L."/>
            <person name="Liao Z."/>
            <person name="Wang S."/>
            <person name="Yan T."/>
            <person name="Shi P."/>
            <person name="Liu M."/>
            <person name="Fu X."/>
            <person name="Pan Q."/>
            <person name="Wang Y."/>
            <person name="Lv Z."/>
            <person name="Lu X."/>
            <person name="Zhang F."/>
            <person name="Jiang W."/>
            <person name="Ma Y."/>
            <person name="Chen M."/>
            <person name="Hao X."/>
            <person name="Li L."/>
            <person name="Tang Y."/>
            <person name="Lv G."/>
            <person name="Zhou Y."/>
            <person name="Sun X."/>
            <person name="Brodelius P.E."/>
            <person name="Rose J.K.C."/>
            <person name="Tang K."/>
        </authorList>
    </citation>
    <scope>NUCLEOTIDE SEQUENCE [LARGE SCALE GENOMIC DNA]</scope>
    <source>
        <strain evidence="2">cv. Huhao1</strain>
        <tissue evidence="1">Leaf</tissue>
    </source>
</reference>
<protein>
    <submittedName>
        <fullName evidence="1">Uncharacterized protein</fullName>
    </submittedName>
</protein>
<proteinExistence type="predicted"/>